<reference evidence="1" key="2">
    <citation type="submission" date="2020-09" db="EMBL/GenBank/DDBJ databases">
        <authorList>
            <person name="Sun Q."/>
            <person name="Zhou Y."/>
        </authorList>
    </citation>
    <scope>NUCLEOTIDE SEQUENCE</scope>
    <source>
        <strain evidence="1">CGMCC 4.7430</strain>
    </source>
</reference>
<evidence type="ECO:0000313" key="1">
    <source>
        <dbReference type="EMBL" id="GGP10708.1"/>
    </source>
</evidence>
<dbReference type="InterPro" id="IPR036894">
    <property type="entry name" value="YbaB-like_sf"/>
</dbReference>
<organism evidence="1 2">
    <name type="scientific">Nonomuraea glycinis</name>
    <dbReference type="NCBI Taxonomy" id="2047744"/>
    <lineage>
        <taxon>Bacteria</taxon>
        <taxon>Bacillati</taxon>
        <taxon>Actinomycetota</taxon>
        <taxon>Actinomycetes</taxon>
        <taxon>Streptosporangiales</taxon>
        <taxon>Streptosporangiaceae</taxon>
        <taxon>Nonomuraea</taxon>
    </lineage>
</organism>
<protein>
    <recommendedName>
        <fullName evidence="3">YbaB/EbfC family nucleoid-associated protein</fullName>
    </recommendedName>
</protein>
<dbReference type="RefSeq" id="WP_189141270.1">
    <property type="nucleotide sequence ID" value="NZ_BMNK01000009.1"/>
</dbReference>
<dbReference type="InterPro" id="IPR004401">
    <property type="entry name" value="YbaB/EbfC"/>
</dbReference>
<dbReference type="Proteomes" id="UP000660745">
    <property type="component" value="Unassembled WGS sequence"/>
</dbReference>
<evidence type="ECO:0000313" key="2">
    <source>
        <dbReference type="Proteomes" id="UP000660745"/>
    </source>
</evidence>
<dbReference type="Pfam" id="PF02575">
    <property type="entry name" value="YbaB_DNA_bd"/>
    <property type="match status" value="1"/>
</dbReference>
<proteinExistence type="predicted"/>
<comment type="caution">
    <text evidence="1">The sequence shown here is derived from an EMBL/GenBank/DDBJ whole genome shotgun (WGS) entry which is preliminary data.</text>
</comment>
<evidence type="ECO:0008006" key="3">
    <source>
        <dbReference type="Google" id="ProtNLM"/>
    </source>
</evidence>
<dbReference type="AlphaFoldDB" id="A0A918AAI9"/>
<dbReference type="EMBL" id="BMNK01000009">
    <property type="protein sequence ID" value="GGP10708.1"/>
    <property type="molecule type" value="Genomic_DNA"/>
</dbReference>
<sequence length="134" mass="14251">MASPPDPSQDRHYLEQVIEQTRTAMRGLRQAKRLIGQVEGTGEGAQGMIRAAADGRGGLTGMRLDPRALRLDVATLGAEVTRAIQAAQDDAARRTAEIVDEAVGGVGALPEPLDETFVRGRVDAAARDLYSAEL</sequence>
<dbReference type="Gene3D" id="3.30.1310.10">
    <property type="entry name" value="Nucleoid-associated protein YbaB-like domain"/>
    <property type="match status" value="1"/>
</dbReference>
<keyword evidence="2" id="KW-1185">Reference proteome</keyword>
<accession>A0A918AAI9</accession>
<dbReference type="SUPFAM" id="SSF82607">
    <property type="entry name" value="YbaB-like"/>
    <property type="match status" value="1"/>
</dbReference>
<dbReference type="GO" id="GO:0003677">
    <property type="term" value="F:DNA binding"/>
    <property type="evidence" value="ECO:0007669"/>
    <property type="project" value="InterPro"/>
</dbReference>
<reference evidence="1" key="1">
    <citation type="journal article" date="2014" name="Int. J. Syst. Evol. Microbiol.">
        <title>Complete genome sequence of Corynebacterium casei LMG S-19264T (=DSM 44701T), isolated from a smear-ripened cheese.</title>
        <authorList>
            <consortium name="US DOE Joint Genome Institute (JGI-PGF)"/>
            <person name="Walter F."/>
            <person name="Albersmeier A."/>
            <person name="Kalinowski J."/>
            <person name="Ruckert C."/>
        </authorList>
    </citation>
    <scope>NUCLEOTIDE SEQUENCE</scope>
    <source>
        <strain evidence="1">CGMCC 4.7430</strain>
    </source>
</reference>
<gene>
    <name evidence="1" type="ORF">GCM10012278_51420</name>
</gene>
<name>A0A918AAI9_9ACTN</name>